<sequence>MKAYYSLMFMGVVYFICLGLLTFPVIQNNAIYLHKLQLTWQSDLIRPEQFGFAKNQVTPFFLNTTDGESIFAWHVLPLGTYMHHREELAEQETGVATDPVSTKNLQLLKDDPEARLIIHCIHGNAGTLGAGYRPVYLRSLSAAHPSKIHVLAIDYRGFGLSTGTPSEQGLINDGLSAVRFAVDQLGISPSQIALVGQSLGTAVTFGVAESLASQSPPEELGAVISIAGFSNLKELLLTYRIGGYIPILAPLRGYPKIQKWFSNFVVEPWSSVTRVASLVKNSPNLNLVLIHAKNDYEIPWIHSDLLFVHAASAARKTLEGEDTKMKISDALDAKVLTSYGHESTLATWPEEMSNGRRISQWLVRWGGHNAVVTSASTAVIVARALGL</sequence>
<dbReference type="InterPro" id="IPR000073">
    <property type="entry name" value="AB_hydrolase_1"/>
</dbReference>
<dbReference type="Proteomes" id="UP000326924">
    <property type="component" value="Unassembled WGS sequence"/>
</dbReference>
<dbReference type="PANTHER" id="PTHR12277">
    <property type="entry name" value="ALPHA/BETA HYDROLASE DOMAIN-CONTAINING PROTEIN"/>
    <property type="match status" value="1"/>
</dbReference>
<evidence type="ECO:0000313" key="3">
    <source>
        <dbReference type="EMBL" id="KAA8908211.1"/>
    </source>
</evidence>
<dbReference type="EMBL" id="VXIS01000070">
    <property type="protein sequence ID" value="KAA8908211.1"/>
    <property type="molecule type" value="Genomic_DNA"/>
</dbReference>
<keyword evidence="1" id="KW-0812">Transmembrane</keyword>
<feature type="transmembrane region" description="Helical" evidence="1">
    <location>
        <begin position="7"/>
        <end position="26"/>
    </location>
</feature>
<gene>
    <name evidence="3" type="ORF">FN846DRAFT_1011711</name>
</gene>
<keyword evidence="3" id="KW-0378">Hydrolase</keyword>
<reference evidence="3 4" key="1">
    <citation type="submission" date="2019-09" db="EMBL/GenBank/DDBJ databases">
        <title>Draft genome of the ectomycorrhizal ascomycete Sphaerosporella brunnea.</title>
        <authorList>
            <consortium name="DOE Joint Genome Institute"/>
            <person name="Benucci G.M."/>
            <person name="Marozzi G."/>
            <person name="Antonielli L."/>
            <person name="Sanchez S."/>
            <person name="Marco P."/>
            <person name="Wang X."/>
            <person name="Falini L.B."/>
            <person name="Barry K."/>
            <person name="Haridas S."/>
            <person name="Lipzen A."/>
            <person name="Labutti K."/>
            <person name="Grigoriev I.V."/>
            <person name="Murat C."/>
            <person name="Martin F."/>
            <person name="Albertini E."/>
            <person name="Donnini D."/>
            <person name="Bonito G."/>
        </authorList>
    </citation>
    <scope>NUCLEOTIDE SEQUENCE [LARGE SCALE GENOMIC DNA]</scope>
    <source>
        <strain evidence="3 4">Sb_GMNB300</strain>
    </source>
</reference>
<evidence type="ECO:0000256" key="1">
    <source>
        <dbReference type="SAM" id="Phobius"/>
    </source>
</evidence>
<dbReference type="InterPro" id="IPR029058">
    <property type="entry name" value="AB_hydrolase_fold"/>
</dbReference>
<dbReference type="AlphaFoldDB" id="A0A5J5F075"/>
<dbReference type="Pfam" id="PF12697">
    <property type="entry name" value="Abhydrolase_6"/>
    <property type="match status" value="1"/>
</dbReference>
<dbReference type="SUPFAM" id="SSF53474">
    <property type="entry name" value="alpha/beta-Hydrolases"/>
    <property type="match status" value="1"/>
</dbReference>
<keyword evidence="4" id="KW-1185">Reference proteome</keyword>
<organism evidence="3 4">
    <name type="scientific">Sphaerosporella brunnea</name>
    <dbReference type="NCBI Taxonomy" id="1250544"/>
    <lineage>
        <taxon>Eukaryota</taxon>
        <taxon>Fungi</taxon>
        <taxon>Dikarya</taxon>
        <taxon>Ascomycota</taxon>
        <taxon>Pezizomycotina</taxon>
        <taxon>Pezizomycetes</taxon>
        <taxon>Pezizales</taxon>
        <taxon>Pyronemataceae</taxon>
        <taxon>Sphaerosporella</taxon>
    </lineage>
</organism>
<proteinExistence type="predicted"/>
<feature type="domain" description="AB hydrolase-1" evidence="2">
    <location>
        <begin position="120"/>
        <end position="237"/>
    </location>
</feature>
<keyword evidence="1" id="KW-1133">Transmembrane helix</keyword>
<dbReference type="GO" id="GO:0016787">
    <property type="term" value="F:hydrolase activity"/>
    <property type="evidence" value="ECO:0007669"/>
    <property type="project" value="UniProtKB-KW"/>
</dbReference>
<dbReference type="InParanoid" id="A0A5J5F075"/>
<dbReference type="OrthoDB" id="446723at2759"/>
<dbReference type="PANTHER" id="PTHR12277:SF81">
    <property type="entry name" value="PROTEIN ABHD13"/>
    <property type="match status" value="1"/>
</dbReference>
<evidence type="ECO:0000313" key="4">
    <source>
        <dbReference type="Proteomes" id="UP000326924"/>
    </source>
</evidence>
<dbReference type="Gene3D" id="3.40.50.1820">
    <property type="entry name" value="alpha/beta hydrolase"/>
    <property type="match status" value="1"/>
</dbReference>
<protein>
    <submittedName>
        <fullName evidence="3">Alpha/Beta hydrolase protein</fullName>
    </submittedName>
</protein>
<accession>A0A5J5F075</accession>
<keyword evidence="1" id="KW-0472">Membrane</keyword>
<name>A0A5J5F075_9PEZI</name>
<evidence type="ECO:0000259" key="2">
    <source>
        <dbReference type="Pfam" id="PF12697"/>
    </source>
</evidence>
<comment type="caution">
    <text evidence="3">The sequence shown here is derived from an EMBL/GenBank/DDBJ whole genome shotgun (WGS) entry which is preliminary data.</text>
</comment>